<protein>
    <submittedName>
        <fullName evidence="1">Uncharacterized protein</fullName>
    </submittedName>
</protein>
<accession>A0AAV6VXC9</accession>
<organism evidence="1 2">
    <name type="scientific">Oedothorax gibbosus</name>
    <dbReference type="NCBI Taxonomy" id="931172"/>
    <lineage>
        <taxon>Eukaryota</taxon>
        <taxon>Metazoa</taxon>
        <taxon>Ecdysozoa</taxon>
        <taxon>Arthropoda</taxon>
        <taxon>Chelicerata</taxon>
        <taxon>Arachnida</taxon>
        <taxon>Araneae</taxon>
        <taxon>Araneomorphae</taxon>
        <taxon>Entelegynae</taxon>
        <taxon>Araneoidea</taxon>
        <taxon>Linyphiidae</taxon>
        <taxon>Erigoninae</taxon>
        <taxon>Oedothorax</taxon>
    </lineage>
</organism>
<proteinExistence type="predicted"/>
<dbReference type="EMBL" id="JAFNEN010000003">
    <property type="protein sequence ID" value="KAG8201672.1"/>
    <property type="molecule type" value="Genomic_DNA"/>
</dbReference>
<gene>
    <name evidence="1" type="ORF">JTE90_012738</name>
</gene>
<dbReference type="Proteomes" id="UP000827092">
    <property type="component" value="Unassembled WGS sequence"/>
</dbReference>
<keyword evidence="2" id="KW-1185">Reference proteome</keyword>
<dbReference type="AlphaFoldDB" id="A0AAV6VXC9"/>
<sequence>MDRRLLDKPTCTLKYERLLTQWIGEISSAPIVGRISRRNATCSDISVYIREKSPFGAGFARNLFGNPAI</sequence>
<name>A0AAV6VXC9_9ARAC</name>
<evidence type="ECO:0000313" key="2">
    <source>
        <dbReference type="Proteomes" id="UP000827092"/>
    </source>
</evidence>
<evidence type="ECO:0000313" key="1">
    <source>
        <dbReference type="EMBL" id="KAG8201672.1"/>
    </source>
</evidence>
<reference evidence="1 2" key="1">
    <citation type="journal article" date="2022" name="Nat. Ecol. Evol.">
        <title>A masculinizing supergene underlies an exaggerated male reproductive morph in a spider.</title>
        <authorList>
            <person name="Hendrickx F."/>
            <person name="De Corte Z."/>
            <person name="Sonet G."/>
            <person name="Van Belleghem S.M."/>
            <person name="Kostlbacher S."/>
            <person name="Vangestel C."/>
        </authorList>
    </citation>
    <scope>NUCLEOTIDE SEQUENCE [LARGE SCALE GENOMIC DNA]</scope>
    <source>
        <strain evidence="1">W744_W776</strain>
    </source>
</reference>
<comment type="caution">
    <text evidence="1">The sequence shown here is derived from an EMBL/GenBank/DDBJ whole genome shotgun (WGS) entry which is preliminary data.</text>
</comment>